<dbReference type="InterPro" id="IPR011225">
    <property type="entry name" value="IV_sec_VirJ"/>
</dbReference>
<dbReference type="AlphaFoldDB" id="A0A7C9R5P8"/>
<keyword evidence="3" id="KW-1185">Reference proteome</keyword>
<dbReference type="Proteomes" id="UP000481252">
    <property type="component" value="Unassembled WGS sequence"/>
</dbReference>
<dbReference type="InterPro" id="IPR010333">
    <property type="entry name" value="VirJ"/>
</dbReference>
<protein>
    <submittedName>
        <fullName evidence="2">Virulence factor family protein</fullName>
    </submittedName>
</protein>
<dbReference type="PIRSF" id="PIRSF029063">
    <property type="entry name" value="IV_sec_VirJ"/>
    <property type="match status" value="1"/>
</dbReference>
<sequence length="416" mass="43948">MPDGAPSSTVFLFSDKQGWSAADEDFSARLAGDGAIVVGVDLPQYLQSIAKVPDDCAYLVSDIENLSQQMQRSAGSSNYNPPILAGAGEGGGLVMAIAAQTPAATVGHTIAVDPTASIPLAKTLCSGAARKETPQGTVYDLEKGEMPNPIDVTFTPQADADGRAHIADLRGQGFDIKINDATAPAQTALENSVTAVLQSQDDTSDIPLVELPATPTHDTMAIVYSGDGGWRDLDKSIGGILQEKGIPTIGVDSLRYFWSERPAKDVAADLKQMMDKYTALWKVKHVLLIGYSFGADVLPATFNVLDEADRQRVSQISLLGFSPDASFEVSVAGWLGTADSDSVPTLPELGKIDPKLIQCFYGEDEDDTACPKLEGGPVEVIKTTGGHHFDGDYAGLADKIIDGFVRRTGMAANTTP</sequence>
<dbReference type="Gene3D" id="3.40.50.1820">
    <property type="entry name" value="alpha/beta hydrolase"/>
    <property type="match status" value="2"/>
</dbReference>
<evidence type="ECO:0000313" key="3">
    <source>
        <dbReference type="Proteomes" id="UP000481252"/>
    </source>
</evidence>
<reference evidence="2 3" key="1">
    <citation type="submission" date="2020-02" db="EMBL/GenBank/DDBJ databases">
        <title>Genome sequence of the type strain CGMCC 1.15528 of Mesorhizobium zhangyense.</title>
        <authorList>
            <person name="Gao J."/>
            <person name="Sun J."/>
        </authorList>
    </citation>
    <scope>NUCLEOTIDE SEQUENCE [LARGE SCALE GENOMIC DNA]</scope>
    <source>
        <strain evidence="2 3">CGMCC 1.15528</strain>
    </source>
</reference>
<dbReference type="Pfam" id="PF06057">
    <property type="entry name" value="VirJ"/>
    <property type="match status" value="1"/>
</dbReference>
<organism evidence="2 3">
    <name type="scientific">Mesorhizobium zhangyense</name>
    <dbReference type="NCBI Taxonomy" id="1776730"/>
    <lineage>
        <taxon>Bacteria</taxon>
        <taxon>Pseudomonadati</taxon>
        <taxon>Pseudomonadota</taxon>
        <taxon>Alphaproteobacteria</taxon>
        <taxon>Hyphomicrobiales</taxon>
        <taxon>Phyllobacteriaceae</taxon>
        <taxon>Mesorhizobium</taxon>
    </lineage>
</organism>
<dbReference type="SUPFAM" id="SSF53474">
    <property type="entry name" value="alpha/beta-Hydrolases"/>
    <property type="match status" value="2"/>
</dbReference>
<comment type="caution">
    <text evidence="2">The sequence shown here is derived from an EMBL/GenBank/DDBJ whole genome shotgun (WGS) entry which is preliminary data.</text>
</comment>
<evidence type="ECO:0000313" key="2">
    <source>
        <dbReference type="EMBL" id="NGN40238.1"/>
    </source>
</evidence>
<gene>
    <name evidence="2" type="ORF">G6N74_04105</name>
</gene>
<accession>A0A7C9R5P8</accession>
<name>A0A7C9R5P8_9HYPH</name>
<dbReference type="EMBL" id="JAAKZG010000002">
    <property type="protein sequence ID" value="NGN40238.1"/>
    <property type="molecule type" value="Genomic_DNA"/>
</dbReference>
<dbReference type="InterPro" id="IPR029058">
    <property type="entry name" value="AB_hydrolase_fold"/>
</dbReference>
<feature type="domain" description="Bacterial virulence" evidence="1">
    <location>
        <begin position="218"/>
        <end position="407"/>
    </location>
</feature>
<evidence type="ECO:0000259" key="1">
    <source>
        <dbReference type="Pfam" id="PF06057"/>
    </source>
</evidence>
<proteinExistence type="predicted"/>